<reference evidence="3 4" key="1">
    <citation type="journal article" date="2021" name="Comput. Struct. Biotechnol. J.">
        <title>De novo genome assembly of the potent medicinal plant Rehmannia glutinosa using nanopore technology.</title>
        <authorList>
            <person name="Ma L."/>
            <person name="Dong C."/>
            <person name="Song C."/>
            <person name="Wang X."/>
            <person name="Zheng X."/>
            <person name="Niu Y."/>
            <person name="Chen S."/>
            <person name="Feng W."/>
        </authorList>
    </citation>
    <scope>NUCLEOTIDE SEQUENCE [LARGE SCALE GENOMIC DNA]</scope>
    <source>
        <strain evidence="3">DH-2019</strain>
    </source>
</reference>
<comment type="caution">
    <text evidence="3">The sequence shown here is derived from an EMBL/GenBank/DDBJ whole genome shotgun (WGS) entry which is preliminary data.</text>
</comment>
<dbReference type="InterPro" id="IPR045283">
    <property type="entry name" value="AT3G44326-like"/>
</dbReference>
<keyword evidence="1" id="KW-1133">Transmembrane helix</keyword>
<dbReference type="Pfam" id="PF12937">
    <property type="entry name" value="F-box-like"/>
    <property type="match status" value="1"/>
</dbReference>
<evidence type="ECO:0000313" key="3">
    <source>
        <dbReference type="EMBL" id="KAK6130067.1"/>
    </source>
</evidence>
<evidence type="ECO:0000259" key="2">
    <source>
        <dbReference type="Pfam" id="PF12937"/>
    </source>
</evidence>
<dbReference type="PANTHER" id="PTHR33736">
    <property type="entry name" value="F-BOX PROTEIN-RELATED"/>
    <property type="match status" value="1"/>
</dbReference>
<gene>
    <name evidence="3" type="ORF">DH2020_036194</name>
</gene>
<keyword evidence="1" id="KW-0812">Transmembrane</keyword>
<dbReference type="InterPro" id="IPR036047">
    <property type="entry name" value="F-box-like_dom_sf"/>
</dbReference>
<keyword evidence="1" id="KW-0472">Membrane</keyword>
<protein>
    <recommendedName>
        <fullName evidence="2">F-box domain-containing protein</fullName>
    </recommendedName>
</protein>
<dbReference type="SUPFAM" id="SSF81383">
    <property type="entry name" value="F-box domain"/>
    <property type="match status" value="1"/>
</dbReference>
<dbReference type="Gene3D" id="1.20.1280.50">
    <property type="match status" value="1"/>
</dbReference>
<accession>A0ABR0V4E6</accession>
<dbReference type="InterPro" id="IPR001810">
    <property type="entry name" value="F-box_dom"/>
</dbReference>
<dbReference type="PANTHER" id="PTHR33736:SF15">
    <property type="entry name" value="F-BOX DOMAIN-CONTAINING PROTEIN"/>
    <property type="match status" value="1"/>
</dbReference>
<sequence length="340" mass="38589">MNDDDEENSSFGMDQLHRDLIIDIMSRLDGCTVASTASTCIDLRDAVEDEQLWRKLCNDTWPSTSKTQLPFHKTGGFKSFYADAFPLIVNRGVPETIHTSSSPWDFISLVDIYYKGHCIFSKVMDAIIEEGIYASCRANNLKRFFDYPFKLNLLDNLTNLPSTAFLDYEERGYKIVGDLRLSWIVFDRRKGKAVNISSWKPRTVHKCNSSEEGYIICFGCIVHVEDGVTTHRLAECVITAKCELMIKQGCIRWEEITLVIKDMDGSHLNGEQSVRVMKQALNCSRSVNHDVVELAYQQFCKQKIQLKLKDEKEESLANLFCATIAIASLLGICYACATLL</sequence>
<dbReference type="EMBL" id="JABTTQ020001600">
    <property type="protein sequence ID" value="KAK6130067.1"/>
    <property type="molecule type" value="Genomic_DNA"/>
</dbReference>
<organism evidence="3 4">
    <name type="scientific">Rehmannia glutinosa</name>
    <name type="common">Chinese foxglove</name>
    <dbReference type="NCBI Taxonomy" id="99300"/>
    <lineage>
        <taxon>Eukaryota</taxon>
        <taxon>Viridiplantae</taxon>
        <taxon>Streptophyta</taxon>
        <taxon>Embryophyta</taxon>
        <taxon>Tracheophyta</taxon>
        <taxon>Spermatophyta</taxon>
        <taxon>Magnoliopsida</taxon>
        <taxon>eudicotyledons</taxon>
        <taxon>Gunneridae</taxon>
        <taxon>Pentapetalae</taxon>
        <taxon>asterids</taxon>
        <taxon>lamiids</taxon>
        <taxon>Lamiales</taxon>
        <taxon>Orobanchaceae</taxon>
        <taxon>Rehmannieae</taxon>
        <taxon>Rehmannia</taxon>
    </lineage>
</organism>
<keyword evidence="4" id="KW-1185">Reference proteome</keyword>
<feature type="domain" description="F-box" evidence="2">
    <location>
        <begin position="19"/>
        <end position="58"/>
    </location>
</feature>
<evidence type="ECO:0000256" key="1">
    <source>
        <dbReference type="SAM" id="Phobius"/>
    </source>
</evidence>
<evidence type="ECO:0000313" key="4">
    <source>
        <dbReference type="Proteomes" id="UP001318860"/>
    </source>
</evidence>
<feature type="transmembrane region" description="Helical" evidence="1">
    <location>
        <begin position="316"/>
        <end position="337"/>
    </location>
</feature>
<proteinExistence type="predicted"/>
<dbReference type="Proteomes" id="UP001318860">
    <property type="component" value="Unassembled WGS sequence"/>
</dbReference>
<name>A0ABR0V4E6_REHGL</name>